<feature type="chain" id="PRO_5005521275" evidence="1">
    <location>
        <begin position="22"/>
        <end position="164"/>
    </location>
</feature>
<dbReference type="InterPro" id="IPR001304">
    <property type="entry name" value="C-type_lectin-like"/>
</dbReference>
<dbReference type="AlphaFoldDB" id="A0A0K8UP06"/>
<dbReference type="Gene3D" id="3.10.100.10">
    <property type="entry name" value="Mannose-Binding Protein A, subunit A"/>
    <property type="match status" value="1"/>
</dbReference>
<dbReference type="InterPro" id="IPR016187">
    <property type="entry name" value="CTDL_fold"/>
</dbReference>
<organism evidence="3">
    <name type="scientific">Bactrocera latifrons</name>
    <name type="common">Malaysian fruit fly</name>
    <name type="synonym">Chaetodacus latifrons</name>
    <dbReference type="NCBI Taxonomy" id="174628"/>
    <lineage>
        <taxon>Eukaryota</taxon>
        <taxon>Metazoa</taxon>
        <taxon>Ecdysozoa</taxon>
        <taxon>Arthropoda</taxon>
        <taxon>Hexapoda</taxon>
        <taxon>Insecta</taxon>
        <taxon>Pterygota</taxon>
        <taxon>Neoptera</taxon>
        <taxon>Endopterygota</taxon>
        <taxon>Diptera</taxon>
        <taxon>Brachycera</taxon>
        <taxon>Muscomorpha</taxon>
        <taxon>Tephritoidea</taxon>
        <taxon>Tephritidae</taxon>
        <taxon>Bactrocera</taxon>
        <taxon>Bactrocera</taxon>
    </lineage>
</organism>
<reference evidence="3" key="1">
    <citation type="submission" date="2015-06" db="EMBL/GenBank/DDBJ databases">
        <authorList>
            <person name="Hoefler B.C."/>
            <person name="Straight P.D."/>
        </authorList>
    </citation>
    <scope>NUCLEOTIDE SEQUENCE</scope>
</reference>
<evidence type="ECO:0000313" key="3">
    <source>
        <dbReference type="EMBL" id="JAI28095.1"/>
    </source>
</evidence>
<keyword evidence="1" id="KW-0732">Signal</keyword>
<dbReference type="SUPFAM" id="SSF56436">
    <property type="entry name" value="C-type lectin-like"/>
    <property type="match status" value="1"/>
</dbReference>
<dbReference type="OrthoDB" id="7357196at2759"/>
<evidence type="ECO:0000256" key="1">
    <source>
        <dbReference type="SAM" id="SignalP"/>
    </source>
</evidence>
<name>A0A0K8UP06_BACLA</name>
<dbReference type="PROSITE" id="PS50041">
    <property type="entry name" value="C_TYPE_LECTIN_2"/>
    <property type="match status" value="1"/>
</dbReference>
<accession>A0A0K8UP06</accession>
<dbReference type="PANTHER" id="PTHR22803">
    <property type="entry name" value="MANNOSE, PHOSPHOLIPASE, LECTIN RECEPTOR RELATED"/>
    <property type="match status" value="1"/>
</dbReference>
<keyword evidence="3" id="KW-0675">Receptor</keyword>
<dbReference type="EMBL" id="GDHF01024219">
    <property type="protein sequence ID" value="JAI28095.1"/>
    <property type="molecule type" value="Transcribed_RNA"/>
</dbReference>
<dbReference type="Pfam" id="PF00059">
    <property type="entry name" value="Lectin_C"/>
    <property type="match status" value="1"/>
</dbReference>
<evidence type="ECO:0000259" key="2">
    <source>
        <dbReference type="PROSITE" id="PS50041"/>
    </source>
</evidence>
<dbReference type="SMART" id="SM00034">
    <property type="entry name" value="CLECT"/>
    <property type="match status" value="1"/>
</dbReference>
<proteinExistence type="predicted"/>
<feature type="domain" description="C-type lectin" evidence="2">
    <location>
        <begin position="39"/>
        <end position="160"/>
    </location>
</feature>
<feature type="signal peptide" evidence="1">
    <location>
        <begin position="1"/>
        <end position="21"/>
    </location>
</feature>
<dbReference type="InterPro" id="IPR050111">
    <property type="entry name" value="C-type_lectin/snaclec_domain"/>
</dbReference>
<dbReference type="InterPro" id="IPR016186">
    <property type="entry name" value="C-type_lectin-like/link_sf"/>
</dbReference>
<protein>
    <submittedName>
        <fullName evidence="3">C-type mannose receptor 2</fullName>
    </submittedName>
</protein>
<dbReference type="CDD" id="cd00037">
    <property type="entry name" value="CLECT"/>
    <property type="match status" value="1"/>
</dbReference>
<gene>
    <name evidence="3" type="primary">MRC2</name>
    <name evidence="3" type="ORF">c0_g1_i1</name>
</gene>
<sequence>MVANIFERIFISCLLYRYAFAQNTDIHVYRTDYDEFIIFNKDTETWKGARDICREHTANLVSLESQRKLIALHMFLFANDFLQTTVNKADRAFIYWSGGNDLTSPGTFEWEGTGKAFNYTHWLHEQPVHIESGGCIQFGGGGFGRWSIENCDTKRLFVCERMKD</sequence>